<feature type="compositionally biased region" description="Basic and acidic residues" evidence="1">
    <location>
        <begin position="79"/>
        <end position="91"/>
    </location>
</feature>
<organism evidence="2 3">
    <name type="scientific">Hibiscus sabdariffa</name>
    <name type="common">roselle</name>
    <dbReference type="NCBI Taxonomy" id="183260"/>
    <lineage>
        <taxon>Eukaryota</taxon>
        <taxon>Viridiplantae</taxon>
        <taxon>Streptophyta</taxon>
        <taxon>Embryophyta</taxon>
        <taxon>Tracheophyta</taxon>
        <taxon>Spermatophyta</taxon>
        <taxon>Magnoliopsida</taxon>
        <taxon>eudicotyledons</taxon>
        <taxon>Gunneridae</taxon>
        <taxon>Pentapetalae</taxon>
        <taxon>rosids</taxon>
        <taxon>malvids</taxon>
        <taxon>Malvales</taxon>
        <taxon>Malvaceae</taxon>
        <taxon>Malvoideae</taxon>
        <taxon>Hibiscus</taxon>
    </lineage>
</organism>
<accession>A0ABR1Z6H4</accession>
<evidence type="ECO:0000313" key="2">
    <source>
        <dbReference type="EMBL" id="KAK8474657.1"/>
    </source>
</evidence>
<comment type="caution">
    <text evidence="2">The sequence shown here is derived from an EMBL/GenBank/DDBJ whole genome shotgun (WGS) entry which is preliminary data.</text>
</comment>
<reference evidence="2 3" key="1">
    <citation type="journal article" date="2024" name="G3 (Bethesda)">
        <title>Genome assembly of Hibiscus sabdariffa L. provides insights into metabolisms of medicinal natural products.</title>
        <authorList>
            <person name="Kim T."/>
        </authorList>
    </citation>
    <scope>NUCLEOTIDE SEQUENCE [LARGE SCALE GENOMIC DNA]</scope>
    <source>
        <strain evidence="2">TK-2024</strain>
        <tissue evidence="2">Old leaves</tissue>
    </source>
</reference>
<gene>
    <name evidence="2" type="ORF">V6N12_017199</name>
</gene>
<proteinExistence type="predicted"/>
<dbReference type="EMBL" id="JBBPBM010002790">
    <property type="protein sequence ID" value="KAK8474657.1"/>
    <property type="molecule type" value="Genomic_DNA"/>
</dbReference>
<feature type="region of interest" description="Disordered" evidence="1">
    <location>
        <begin position="52"/>
        <end position="91"/>
    </location>
</feature>
<feature type="compositionally biased region" description="Basic and acidic residues" evidence="1">
    <location>
        <begin position="1"/>
        <end position="13"/>
    </location>
</feature>
<protein>
    <submittedName>
        <fullName evidence="2">Uncharacterized protein</fullName>
    </submittedName>
</protein>
<sequence length="91" mass="10318">MERPENETKHDDGEQAMEADDLQPNATFLTDLNLLIVALSLTSVCSDEEGFHLDDTQNKDNNNIKGNIPRLKPRKRKTNDHALQKNVKFDG</sequence>
<name>A0ABR1Z6H4_9ROSI</name>
<keyword evidence="3" id="KW-1185">Reference proteome</keyword>
<evidence type="ECO:0000256" key="1">
    <source>
        <dbReference type="SAM" id="MobiDB-lite"/>
    </source>
</evidence>
<dbReference type="Proteomes" id="UP001472677">
    <property type="component" value="Unassembled WGS sequence"/>
</dbReference>
<evidence type="ECO:0000313" key="3">
    <source>
        <dbReference type="Proteomes" id="UP001472677"/>
    </source>
</evidence>
<feature type="region of interest" description="Disordered" evidence="1">
    <location>
        <begin position="1"/>
        <end position="22"/>
    </location>
</feature>